<comment type="caution">
    <text evidence="1">The sequence shown here is derived from an EMBL/GenBank/DDBJ whole genome shotgun (WGS) entry which is preliminary data.</text>
</comment>
<reference evidence="1" key="1">
    <citation type="journal article" date="2019" name="bioRxiv">
        <title>The Genome of the Zebra Mussel, Dreissena polymorpha: A Resource for Invasive Species Research.</title>
        <authorList>
            <person name="McCartney M.A."/>
            <person name="Auch B."/>
            <person name="Kono T."/>
            <person name="Mallez S."/>
            <person name="Zhang Y."/>
            <person name="Obille A."/>
            <person name="Becker A."/>
            <person name="Abrahante J.E."/>
            <person name="Garbe J."/>
            <person name="Badalamenti J.P."/>
            <person name="Herman A."/>
            <person name="Mangelson H."/>
            <person name="Liachko I."/>
            <person name="Sullivan S."/>
            <person name="Sone E.D."/>
            <person name="Koren S."/>
            <person name="Silverstein K.A.T."/>
            <person name="Beckman K.B."/>
            <person name="Gohl D.M."/>
        </authorList>
    </citation>
    <scope>NUCLEOTIDE SEQUENCE</scope>
    <source>
        <strain evidence="1">Duluth1</strain>
        <tissue evidence="1">Whole animal</tissue>
    </source>
</reference>
<dbReference type="EMBL" id="JAIWYP010000010">
    <property type="protein sequence ID" value="KAH3747868.1"/>
    <property type="molecule type" value="Genomic_DNA"/>
</dbReference>
<name>A0A9D4DFJ5_DREPO</name>
<accession>A0A9D4DFJ5</accession>
<dbReference type="AlphaFoldDB" id="A0A9D4DFJ5"/>
<sequence>MQNCPLSASKMLMQMEFHCVLRDREHKPGEHIVDFSLRTSQSFNRFLACGVSTQNPAVCVCRSEIILT</sequence>
<gene>
    <name evidence="1" type="ORF">DPMN_182302</name>
</gene>
<evidence type="ECO:0000313" key="2">
    <source>
        <dbReference type="Proteomes" id="UP000828390"/>
    </source>
</evidence>
<protein>
    <submittedName>
        <fullName evidence="1">Uncharacterized protein</fullName>
    </submittedName>
</protein>
<reference evidence="1" key="2">
    <citation type="submission" date="2020-11" db="EMBL/GenBank/DDBJ databases">
        <authorList>
            <person name="McCartney M.A."/>
            <person name="Auch B."/>
            <person name="Kono T."/>
            <person name="Mallez S."/>
            <person name="Becker A."/>
            <person name="Gohl D.M."/>
            <person name="Silverstein K.A.T."/>
            <person name="Koren S."/>
            <person name="Bechman K.B."/>
            <person name="Herman A."/>
            <person name="Abrahante J.E."/>
            <person name="Garbe J."/>
        </authorList>
    </citation>
    <scope>NUCLEOTIDE SEQUENCE</scope>
    <source>
        <strain evidence="1">Duluth1</strain>
        <tissue evidence="1">Whole animal</tissue>
    </source>
</reference>
<proteinExistence type="predicted"/>
<dbReference type="Proteomes" id="UP000828390">
    <property type="component" value="Unassembled WGS sequence"/>
</dbReference>
<evidence type="ECO:0000313" key="1">
    <source>
        <dbReference type="EMBL" id="KAH3747868.1"/>
    </source>
</evidence>
<keyword evidence="2" id="KW-1185">Reference proteome</keyword>
<organism evidence="1 2">
    <name type="scientific">Dreissena polymorpha</name>
    <name type="common">Zebra mussel</name>
    <name type="synonym">Mytilus polymorpha</name>
    <dbReference type="NCBI Taxonomy" id="45954"/>
    <lineage>
        <taxon>Eukaryota</taxon>
        <taxon>Metazoa</taxon>
        <taxon>Spiralia</taxon>
        <taxon>Lophotrochozoa</taxon>
        <taxon>Mollusca</taxon>
        <taxon>Bivalvia</taxon>
        <taxon>Autobranchia</taxon>
        <taxon>Heteroconchia</taxon>
        <taxon>Euheterodonta</taxon>
        <taxon>Imparidentia</taxon>
        <taxon>Neoheterodontei</taxon>
        <taxon>Myida</taxon>
        <taxon>Dreissenoidea</taxon>
        <taxon>Dreissenidae</taxon>
        <taxon>Dreissena</taxon>
    </lineage>
</organism>